<evidence type="ECO:0000313" key="2">
    <source>
        <dbReference type="Proteomes" id="UP000481033"/>
    </source>
</evidence>
<gene>
    <name evidence="1" type="ORF">DXZ20_26445</name>
</gene>
<keyword evidence="2" id="KW-1185">Reference proteome</keyword>
<proteinExistence type="predicted"/>
<comment type="caution">
    <text evidence="1">The sequence shown here is derived from an EMBL/GenBank/DDBJ whole genome shotgun (WGS) entry which is preliminary data.</text>
</comment>
<dbReference type="AlphaFoldDB" id="A0A6M0RSM6"/>
<evidence type="ECO:0000313" key="1">
    <source>
        <dbReference type="EMBL" id="NEZ59119.1"/>
    </source>
</evidence>
<sequence>MSEATAFVGTANNINQGILQSLIGHHVSKQAWRFLRWPDRVELLEPTEAIDYSCREGQVFNQDCELRWKRQGDHYSVLLLSVAENSEGEETLAGVGNNWTAEERNANFYPPTETRFPRGLAYSEKLDIGQRYFIDKDTGTVHFIALRVK</sequence>
<organism evidence="1 2">
    <name type="scientific">Adonisia turfae CCMR0081</name>
    <dbReference type="NCBI Taxonomy" id="2292702"/>
    <lineage>
        <taxon>Bacteria</taxon>
        <taxon>Bacillati</taxon>
        <taxon>Cyanobacteriota</taxon>
        <taxon>Adonisia</taxon>
        <taxon>Adonisia turfae</taxon>
    </lineage>
</organism>
<name>A0A6M0RSM6_9CYAN</name>
<dbReference type="RefSeq" id="WP_163702061.1">
    <property type="nucleotide sequence ID" value="NZ_QXHD01000004.1"/>
</dbReference>
<reference evidence="1 2" key="1">
    <citation type="journal article" date="2020" name="Microb. Ecol.">
        <title>Ecogenomics of the Marine Benthic Filamentous Cyanobacterium Adonisia.</title>
        <authorList>
            <person name="Walter J.M."/>
            <person name="Coutinho F.H."/>
            <person name="Leomil L."/>
            <person name="Hargreaves P.I."/>
            <person name="Campeao M.E."/>
            <person name="Vieira V.V."/>
            <person name="Silva B.S."/>
            <person name="Fistarol G.O."/>
            <person name="Salomon P.S."/>
            <person name="Sawabe T."/>
            <person name="Mino S."/>
            <person name="Hosokawa M."/>
            <person name="Miyashita H."/>
            <person name="Maruyama F."/>
            <person name="van Verk M.C."/>
            <person name="Dutilh B.E."/>
            <person name="Thompson C.C."/>
            <person name="Thompson F.L."/>
        </authorList>
    </citation>
    <scope>NUCLEOTIDE SEQUENCE [LARGE SCALE GENOMIC DNA]</scope>
    <source>
        <strain evidence="1 2">CCMR0081</strain>
    </source>
</reference>
<dbReference type="EMBL" id="QXHD01000004">
    <property type="protein sequence ID" value="NEZ59119.1"/>
    <property type="molecule type" value="Genomic_DNA"/>
</dbReference>
<dbReference type="Proteomes" id="UP000481033">
    <property type="component" value="Unassembled WGS sequence"/>
</dbReference>
<accession>A0A6M0RSM6</accession>
<protein>
    <submittedName>
        <fullName evidence="1">Uncharacterized protein</fullName>
    </submittedName>
</protein>